<dbReference type="Gene3D" id="3.40.50.2020">
    <property type="match status" value="1"/>
</dbReference>
<evidence type="ECO:0000256" key="2">
    <source>
        <dbReference type="ARBA" id="ARBA00003968"/>
    </source>
</evidence>
<dbReference type="NCBIfam" id="NF002634">
    <property type="entry name" value="PRK02304.1-3"/>
    <property type="match status" value="1"/>
</dbReference>
<evidence type="ECO:0000256" key="9">
    <source>
        <dbReference type="ARBA" id="ARBA00022676"/>
    </source>
</evidence>
<name>A0A0A8B938_9ACTN</name>
<dbReference type="OrthoDB" id="9803963at2"/>
<dbReference type="STRING" id="1531429.JI75_01745"/>
<evidence type="ECO:0000256" key="6">
    <source>
        <dbReference type="ARBA" id="ARBA00011738"/>
    </source>
</evidence>
<comment type="similarity">
    <text evidence="5 12">Belongs to the purine/pyrimidine phosphoribosyltransferase family.</text>
</comment>
<dbReference type="Pfam" id="PF00156">
    <property type="entry name" value="Pribosyltran"/>
    <property type="match status" value="1"/>
</dbReference>
<evidence type="ECO:0000313" key="15">
    <source>
        <dbReference type="Proteomes" id="UP000031121"/>
    </source>
</evidence>
<sequence>MMAFDYESLIASIPDYPEPGVVFKDITPLLADPEGFNALVNDLADRFSDKGVTKVVGAEARGFMVGAPVAFKLGAGFVPARKPGKLPREVRSQEYALEYGTNSLEMHVDALVPGDKVLLIDDLAATGGTAIAQVKLVEAAGAEVVGMGFLLELAFLDPRGVISQATDAEIHSLVTIM</sequence>
<dbReference type="SUPFAM" id="SSF53271">
    <property type="entry name" value="PRTase-like"/>
    <property type="match status" value="1"/>
</dbReference>
<dbReference type="GO" id="GO:0003999">
    <property type="term" value="F:adenine phosphoribosyltransferase activity"/>
    <property type="evidence" value="ECO:0007669"/>
    <property type="project" value="UniProtKB-UniRule"/>
</dbReference>
<proteinExistence type="inferred from homology"/>
<dbReference type="NCBIfam" id="TIGR01090">
    <property type="entry name" value="apt"/>
    <property type="match status" value="1"/>
</dbReference>
<keyword evidence="10 12" id="KW-0808">Transferase</keyword>
<dbReference type="AlphaFoldDB" id="A0A0A8B938"/>
<dbReference type="InterPro" id="IPR050120">
    <property type="entry name" value="Adenine_PRTase"/>
</dbReference>
<evidence type="ECO:0000256" key="3">
    <source>
        <dbReference type="ARBA" id="ARBA00004496"/>
    </source>
</evidence>
<comment type="subcellular location">
    <subcellularLocation>
        <location evidence="3 12">Cytoplasm</location>
    </subcellularLocation>
</comment>
<comment type="catalytic activity">
    <reaction evidence="1 12">
        <text>AMP + diphosphate = 5-phospho-alpha-D-ribose 1-diphosphate + adenine</text>
        <dbReference type="Rhea" id="RHEA:16609"/>
        <dbReference type="ChEBI" id="CHEBI:16708"/>
        <dbReference type="ChEBI" id="CHEBI:33019"/>
        <dbReference type="ChEBI" id="CHEBI:58017"/>
        <dbReference type="ChEBI" id="CHEBI:456215"/>
        <dbReference type="EC" id="2.4.2.7"/>
    </reaction>
</comment>
<evidence type="ECO:0000256" key="12">
    <source>
        <dbReference type="HAMAP-Rule" id="MF_00004"/>
    </source>
</evidence>
<evidence type="ECO:0000256" key="11">
    <source>
        <dbReference type="ARBA" id="ARBA00022726"/>
    </source>
</evidence>
<dbReference type="UniPathway" id="UPA00588">
    <property type="reaction ID" value="UER00646"/>
</dbReference>
<dbReference type="NCBIfam" id="NF002636">
    <property type="entry name" value="PRK02304.1-5"/>
    <property type="match status" value="1"/>
</dbReference>
<keyword evidence="11 12" id="KW-0660">Purine salvage</keyword>
<dbReference type="PANTHER" id="PTHR11776:SF7">
    <property type="entry name" value="PHOSPHORIBOSYLTRANSFERASE DOMAIN-CONTAINING PROTEIN"/>
    <property type="match status" value="1"/>
</dbReference>
<comment type="pathway">
    <text evidence="4 12">Purine metabolism; AMP biosynthesis via salvage pathway; AMP from adenine: step 1/1.</text>
</comment>
<accession>A0A0A8B938</accession>
<dbReference type="EMBL" id="CP009302">
    <property type="protein sequence ID" value="AJC11597.1"/>
    <property type="molecule type" value="Genomic_DNA"/>
</dbReference>
<reference evidence="15" key="1">
    <citation type="submission" date="2014-08" db="EMBL/GenBank/DDBJ databases">
        <title>Coriobacteriaceae sp. complete genome.</title>
        <authorList>
            <person name="Looft T."/>
            <person name="Bayles D.O."/>
            <person name="Stanton T.B."/>
        </authorList>
    </citation>
    <scope>NUCLEOTIDE SEQUENCE [LARGE SCALE GENOMIC DNA]</scope>
    <source>
        <strain evidence="15">68-1-3</strain>
    </source>
</reference>
<evidence type="ECO:0000256" key="1">
    <source>
        <dbReference type="ARBA" id="ARBA00000868"/>
    </source>
</evidence>
<dbReference type="GO" id="GO:0006168">
    <property type="term" value="P:adenine salvage"/>
    <property type="evidence" value="ECO:0007669"/>
    <property type="project" value="InterPro"/>
</dbReference>
<dbReference type="FunFam" id="3.40.50.2020:FF:000004">
    <property type="entry name" value="Adenine phosphoribosyltransferase"/>
    <property type="match status" value="1"/>
</dbReference>
<dbReference type="InterPro" id="IPR000836">
    <property type="entry name" value="PRTase_dom"/>
</dbReference>
<keyword evidence="9 12" id="KW-0328">Glycosyltransferase</keyword>
<evidence type="ECO:0000256" key="10">
    <source>
        <dbReference type="ARBA" id="ARBA00022679"/>
    </source>
</evidence>
<dbReference type="EC" id="2.4.2.7" evidence="7 12"/>
<evidence type="ECO:0000313" key="14">
    <source>
        <dbReference type="EMBL" id="AJC11597.1"/>
    </source>
</evidence>
<keyword evidence="15" id="KW-1185">Reference proteome</keyword>
<keyword evidence="8 12" id="KW-0963">Cytoplasm</keyword>
<dbReference type="CDD" id="cd06223">
    <property type="entry name" value="PRTases_typeI"/>
    <property type="match status" value="1"/>
</dbReference>
<evidence type="ECO:0000256" key="7">
    <source>
        <dbReference type="ARBA" id="ARBA00011893"/>
    </source>
</evidence>
<evidence type="ECO:0000259" key="13">
    <source>
        <dbReference type="Pfam" id="PF00156"/>
    </source>
</evidence>
<dbReference type="GO" id="GO:0005737">
    <property type="term" value="C:cytoplasm"/>
    <property type="evidence" value="ECO:0007669"/>
    <property type="project" value="UniProtKB-SubCell"/>
</dbReference>
<dbReference type="Proteomes" id="UP000031121">
    <property type="component" value="Chromosome"/>
</dbReference>
<reference evidence="14 15" key="2">
    <citation type="journal article" date="2015" name="Genome Announc.">
        <title>Complete Genome Sequence of Coriobacteriaceae Strain 68-1-3, a Novel Mucus-Degrading Isolate from the Swine Intestinal Tract.</title>
        <authorList>
            <person name="Looft T."/>
            <person name="Bayles D.O."/>
            <person name="Alt D.P."/>
            <person name="Stanton T.B."/>
        </authorList>
    </citation>
    <scope>NUCLEOTIDE SEQUENCE [LARGE SCALE GENOMIC DNA]</scope>
    <source>
        <strain evidence="14 15">68-1-3</strain>
    </source>
</reference>
<protein>
    <recommendedName>
        <fullName evidence="7 12">Adenine phosphoribosyltransferase</fullName>
        <shortName evidence="12">APRT</shortName>
        <ecNumber evidence="7 12">2.4.2.7</ecNumber>
    </recommendedName>
</protein>
<dbReference type="InterPro" id="IPR005764">
    <property type="entry name" value="Ade_phspho_trans"/>
</dbReference>
<feature type="domain" description="Phosphoribosyltransferase" evidence="13">
    <location>
        <begin position="42"/>
        <end position="150"/>
    </location>
</feature>
<comment type="subunit">
    <text evidence="6 12">Homodimer.</text>
</comment>
<comment type="function">
    <text evidence="2 12">Catalyzes a salvage reaction resulting in the formation of AMP, that is energically less costly than de novo synthesis.</text>
</comment>
<dbReference type="InterPro" id="IPR029057">
    <property type="entry name" value="PRTase-like"/>
</dbReference>
<evidence type="ECO:0000256" key="8">
    <source>
        <dbReference type="ARBA" id="ARBA00022490"/>
    </source>
</evidence>
<organism evidence="14 15">
    <name type="scientific">Berryella intestinalis</name>
    <dbReference type="NCBI Taxonomy" id="1531429"/>
    <lineage>
        <taxon>Bacteria</taxon>
        <taxon>Bacillati</taxon>
        <taxon>Actinomycetota</taxon>
        <taxon>Coriobacteriia</taxon>
        <taxon>Eggerthellales</taxon>
        <taxon>Eggerthellaceae</taxon>
        <taxon>Berryella</taxon>
    </lineage>
</organism>
<dbReference type="HOGENOM" id="CLU_063339_3_0_11"/>
<dbReference type="GO" id="GO:0006166">
    <property type="term" value="P:purine ribonucleoside salvage"/>
    <property type="evidence" value="ECO:0007669"/>
    <property type="project" value="UniProtKB-UniRule"/>
</dbReference>
<evidence type="ECO:0000256" key="5">
    <source>
        <dbReference type="ARBA" id="ARBA00008391"/>
    </source>
</evidence>
<dbReference type="PANTHER" id="PTHR11776">
    <property type="entry name" value="ADENINE PHOSPHORIBOSYLTRANSFERASE"/>
    <property type="match status" value="1"/>
</dbReference>
<dbReference type="HAMAP" id="MF_00004">
    <property type="entry name" value="Aden_phosphoribosyltr"/>
    <property type="match status" value="1"/>
</dbReference>
<gene>
    <name evidence="12" type="primary">apt</name>
    <name evidence="14" type="ORF">JI75_01745</name>
</gene>
<evidence type="ECO:0000256" key="4">
    <source>
        <dbReference type="ARBA" id="ARBA00004659"/>
    </source>
</evidence>
<dbReference type="GO" id="GO:0044209">
    <property type="term" value="P:AMP salvage"/>
    <property type="evidence" value="ECO:0007669"/>
    <property type="project" value="UniProtKB-UniRule"/>
</dbReference>
<dbReference type="KEGG" id="cbac:JI75_01745"/>